<reference evidence="2" key="1">
    <citation type="journal article" date="2019" name="Int. J. Syst. Evol. Microbiol.">
        <title>The Global Catalogue of Microorganisms (GCM) 10K type strain sequencing project: providing services to taxonomists for standard genome sequencing and annotation.</title>
        <authorList>
            <consortium name="The Broad Institute Genomics Platform"/>
            <consortium name="The Broad Institute Genome Sequencing Center for Infectious Disease"/>
            <person name="Wu L."/>
            <person name="Ma J."/>
        </authorList>
    </citation>
    <scope>NUCLEOTIDE SEQUENCE [LARGE SCALE GENOMIC DNA]</scope>
    <source>
        <strain evidence="2">KCTC 42248</strain>
    </source>
</reference>
<name>A0ABW5NFR7_9SPHI</name>
<organism evidence="1 2">
    <name type="scientific">Sphingobacterium corticis</name>
    <dbReference type="NCBI Taxonomy" id="1812823"/>
    <lineage>
        <taxon>Bacteria</taxon>
        <taxon>Pseudomonadati</taxon>
        <taxon>Bacteroidota</taxon>
        <taxon>Sphingobacteriia</taxon>
        <taxon>Sphingobacteriales</taxon>
        <taxon>Sphingobacteriaceae</taxon>
        <taxon>Sphingobacterium</taxon>
    </lineage>
</organism>
<protein>
    <submittedName>
        <fullName evidence="1">Uncharacterized protein</fullName>
    </submittedName>
</protein>
<accession>A0ABW5NFR7</accession>
<dbReference type="Proteomes" id="UP001597393">
    <property type="component" value="Unassembled WGS sequence"/>
</dbReference>
<proteinExistence type="predicted"/>
<dbReference type="EMBL" id="JBHUMA010000003">
    <property type="protein sequence ID" value="MFD2597513.1"/>
    <property type="molecule type" value="Genomic_DNA"/>
</dbReference>
<evidence type="ECO:0000313" key="2">
    <source>
        <dbReference type="Proteomes" id="UP001597393"/>
    </source>
</evidence>
<sequence>MKTVLFNIITVLTLAISFTSCEGFDRRVQEDHRKSAERYDISLANNGLMAVRVEYQGGIKDAAFVAPLGTQVGDNLKDKNGRSVKVIRIVSGNRN</sequence>
<comment type="caution">
    <text evidence="1">The sequence shown here is derived from an EMBL/GenBank/DDBJ whole genome shotgun (WGS) entry which is preliminary data.</text>
</comment>
<keyword evidence="2" id="KW-1185">Reference proteome</keyword>
<gene>
    <name evidence="1" type="ORF">ACFSQ3_01010</name>
</gene>
<evidence type="ECO:0000313" key="1">
    <source>
        <dbReference type="EMBL" id="MFD2597513.1"/>
    </source>
</evidence>
<dbReference type="PROSITE" id="PS51257">
    <property type="entry name" value="PROKAR_LIPOPROTEIN"/>
    <property type="match status" value="1"/>
</dbReference>
<dbReference type="RefSeq" id="WP_380866718.1">
    <property type="nucleotide sequence ID" value="NZ_JBHUMA010000003.1"/>
</dbReference>